<evidence type="ECO:0000313" key="7">
    <source>
        <dbReference type="EMBL" id="SET37443.1"/>
    </source>
</evidence>
<feature type="transmembrane region" description="Helical" evidence="5">
    <location>
        <begin position="105"/>
        <end position="122"/>
    </location>
</feature>
<accession>A0A1I0DYS6</accession>
<proteinExistence type="predicted"/>
<dbReference type="GO" id="GO:0005262">
    <property type="term" value="F:calcium channel activity"/>
    <property type="evidence" value="ECO:0007669"/>
    <property type="project" value="TreeGrafter"/>
</dbReference>
<feature type="transmembrane region" description="Helical" evidence="5">
    <location>
        <begin position="305"/>
        <end position="322"/>
    </location>
</feature>
<dbReference type="EMBL" id="FOHK01000007">
    <property type="protein sequence ID" value="SET37443.1"/>
    <property type="molecule type" value="Genomic_DNA"/>
</dbReference>
<feature type="domain" description="Sodium/calcium exchanger membrane region" evidence="6">
    <location>
        <begin position="182"/>
        <end position="323"/>
    </location>
</feature>
<feature type="transmembrane region" description="Helical" evidence="5">
    <location>
        <begin position="134"/>
        <end position="151"/>
    </location>
</feature>
<gene>
    <name evidence="7" type="ORF">SAMN05660429_01644</name>
</gene>
<dbReference type="Pfam" id="PF01699">
    <property type="entry name" value="Na_Ca_ex"/>
    <property type="match status" value="2"/>
</dbReference>
<evidence type="ECO:0000313" key="8">
    <source>
        <dbReference type="Proteomes" id="UP000199308"/>
    </source>
</evidence>
<dbReference type="STRING" id="349064.SAMN05660429_01644"/>
<evidence type="ECO:0000256" key="2">
    <source>
        <dbReference type="ARBA" id="ARBA00022692"/>
    </source>
</evidence>
<dbReference type="InterPro" id="IPR004837">
    <property type="entry name" value="NaCa_Exmemb"/>
</dbReference>
<dbReference type="PANTHER" id="PTHR10846:SF8">
    <property type="entry name" value="INNER MEMBRANE PROTEIN YRBG"/>
    <property type="match status" value="1"/>
</dbReference>
<keyword evidence="8" id="KW-1185">Reference proteome</keyword>
<dbReference type="InterPro" id="IPR044880">
    <property type="entry name" value="NCX_ion-bd_dom_sf"/>
</dbReference>
<dbReference type="GO" id="GO:0008273">
    <property type="term" value="F:calcium, potassium:sodium antiporter activity"/>
    <property type="evidence" value="ECO:0007669"/>
    <property type="project" value="TreeGrafter"/>
</dbReference>
<dbReference type="NCBIfam" id="TIGR00367">
    <property type="entry name" value="calcium/sodium antiporter"/>
    <property type="match status" value="1"/>
</dbReference>
<dbReference type="GO" id="GO:0005886">
    <property type="term" value="C:plasma membrane"/>
    <property type="evidence" value="ECO:0007669"/>
    <property type="project" value="TreeGrafter"/>
</dbReference>
<keyword evidence="4 5" id="KW-0472">Membrane</keyword>
<evidence type="ECO:0000256" key="1">
    <source>
        <dbReference type="ARBA" id="ARBA00004141"/>
    </source>
</evidence>
<comment type="subcellular location">
    <subcellularLocation>
        <location evidence="1">Membrane</location>
        <topology evidence="1">Multi-pass membrane protein</topology>
    </subcellularLocation>
</comment>
<evidence type="ECO:0000256" key="3">
    <source>
        <dbReference type="ARBA" id="ARBA00022989"/>
    </source>
</evidence>
<feature type="transmembrane region" description="Helical" evidence="5">
    <location>
        <begin position="66"/>
        <end position="93"/>
    </location>
</feature>
<feature type="transmembrane region" description="Helical" evidence="5">
    <location>
        <begin position="281"/>
        <end position="298"/>
    </location>
</feature>
<dbReference type="InterPro" id="IPR004481">
    <property type="entry name" value="K/Na/Ca-exchanger"/>
</dbReference>
<dbReference type="AlphaFoldDB" id="A0A1I0DYS6"/>
<evidence type="ECO:0000256" key="4">
    <source>
        <dbReference type="ARBA" id="ARBA00023136"/>
    </source>
</evidence>
<dbReference type="GO" id="GO:0006874">
    <property type="term" value="P:intracellular calcium ion homeostasis"/>
    <property type="evidence" value="ECO:0007669"/>
    <property type="project" value="TreeGrafter"/>
</dbReference>
<evidence type="ECO:0000259" key="6">
    <source>
        <dbReference type="Pfam" id="PF01699"/>
    </source>
</evidence>
<reference evidence="7 8" key="1">
    <citation type="submission" date="2016-10" db="EMBL/GenBank/DDBJ databases">
        <authorList>
            <person name="de Groot N.N."/>
        </authorList>
    </citation>
    <scope>NUCLEOTIDE SEQUENCE [LARGE SCALE GENOMIC DNA]</scope>
    <source>
        <strain evidence="7 8">DSM 19706</strain>
    </source>
</reference>
<dbReference type="RefSeq" id="WP_093329154.1">
    <property type="nucleotide sequence ID" value="NZ_AP027363.1"/>
</dbReference>
<keyword evidence="3 5" id="KW-1133">Transmembrane helix</keyword>
<dbReference type="Gene3D" id="1.20.1420.30">
    <property type="entry name" value="NCX, central ion-binding region"/>
    <property type="match status" value="1"/>
</dbReference>
<dbReference type="Proteomes" id="UP000199308">
    <property type="component" value="Unassembled WGS sequence"/>
</dbReference>
<name>A0A1I0DYS6_THASX</name>
<protein>
    <submittedName>
        <fullName evidence="7">Cation:H+ antiporter</fullName>
    </submittedName>
</protein>
<sequence>MYEMLLAFSILLAVFSSDYLIKGSIALGQRFNIPAYIIGAVVIGFGSSLPEFSVNISAALKQETGLAIGNILGSNLFNLCISLGLISLISPIAIAKDSKVKDVPMHLIAVIAIAVCGNQLYLDGIQFHQLMPSHGIILLCFFAIYMYYTLFEVFNKSPHKQQLHHKHHKAIETPESLSLFKIIIFIVLGLIGLVVGGELIVESAKNIALDMGLSDKTVGLLIIGPGTSLPELIACISALRKKNTDMIIGNIIGSNMFNVFLTLGLTAIISPIPFDLALNKVVLFYLILSLVLCCVFWFNKRNKLNRYWSALLFLSYGYYLYLCL</sequence>
<dbReference type="PANTHER" id="PTHR10846">
    <property type="entry name" value="SODIUM/POTASSIUM/CALCIUM EXCHANGER"/>
    <property type="match status" value="1"/>
</dbReference>
<keyword evidence="2 5" id="KW-0812">Transmembrane</keyword>
<feature type="transmembrane region" description="Helical" evidence="5">
    <location>
        <begin position="182"/>
        <end position="201"/>
    </location>
</feature>
<feature type="transmembrane region" description="Helical" evidence="5">
    <location>
        <begin position="247"/>
        <end position="269"/>
    </location>
</feature>
<evidence type="ECO:0000256" key="5">
    <source>
        <dbReference type="SAM" id="Phobius"/>
    </source>
</evidence>
<feature type="transmembrane region" description="Helical" evidence="5">
    <location>
        <begin position="33"/>
        <end position="54"/>
    </location>
</feature>
<organism evidence="7 8">
    <name type="scientific">Thalassotalea agarivorans</name>
    <name type="common">Thalassomonas agarivorans</name>
    <dbReference type="NCBI Taxonomy" id="349064"/>
    <lineage>
        <taxon>Bacteria</taxon>
        <taxon>Pseudomonadati</taxon>
        <taxon>Pseudomonadota</taxon>
        <taxon>Gammaproteobacteria</taxon>
        <taxon>Alteromonadales</taxon>
        <taxon>Colwelliaceae</taxon>
        <taxon>Thalassotalea</taxon>
    </lineage>
</organism>
<feature type="domain" description="Sodium/calcium exchanger membrane region" evidence="6">
    <location>
        <begin position="5"/>
        <end position="150"/>
    </location>
</feature>